<proteinExistence type="predicted"/>
<dbReference type="Proteomes" id="UP000075901">
    <property type="component" value="Unassembled WGS sequence"/>
</dbReference>
<accession>A0A182SLF1</accession>
<reference evidence="2" key="1">
    <citation type="submission" date="2013-09" db="EMBL/GenBank/DDBJ databases">
        <title>The Genome Sequence of Anopheles maculatus species B.</title>
        <authorList>
            <consortium name="The Broad Institute Genomics Platform"/>
            <person name="Neafsey D.E."/>
            <person name="Besansky N."/>
            <person name="Howell P."/>
            <person name="Walton C."/>
            <person name="Young S.K."/>
            <person name="Zeng Q."/>
            <person name="Gargeya S."/>
            <person name="Fitzgerald M."/>
            <person name="Haas B."/>
            <person name="Abouelleil A."/>
            <person name="Allen A.W."/>
            <person name="Alvarado L."/>
            <person name="Arachchi H.M."/>
            <person name="Berlin A.M."/>
            <person name="Chapman S.B."/>
            <person name="Gainer-Dewar J."/>
            <person name="Goldberg J."/>
            <person name="Griggs A."/>
            <person name="Gujja S."/>
            <person name="Hansen M."/>
            <person name="Howarth C."/>
            <person name="Imamovic A."/>
            <person name="Ireland A."/>
            <person name="Larimer J."/>
            <person name="McCowan C."/>
            <person name="Murphy C."/>
            <person name="Pearson M."/>
            <person name="Poon T.W."/>
            <person name="Priest M."/>
            <person name="Roberts A."/>
            <person name="Saif S."/>
            <person name="Shea T."/>
            <person name="Sisk P."/>
            <person name="Sykes S."/>
            <person name="Wortman J."/>
            <person name="Nusbaum C."/>
            <person name="Birren B."/>
        </authorList>
    </citation>
    <scope>NUCLEOTIDE SEQUENCE [LARGE SCALE GENOMIC DNA]</scope>
    <source>
        <strain evidence="2">maculatus3</strain>
    </source>
</reference>
<name>A0A182SLF1_9DIPT</name>
<dbReference type="EnsemblMetazoa" id="AMAM009097-RA">
    <property type="protein sequence ID" value="AMAM009097-PA"/>
    <property type="gene ID" value="AMAM009097"/>
</dbReference>
<sequence length="288" mass="32178">MVQSTLYYLQEADDFMYDVVREVDWFGNALNVSVTSFAREMQRLKQSTMQYASGSFGCSLREQNATLVQLMPVLSGIANFSSTLQQPLETLLTQLAPDYLAFGLNDFATRYTAYISAAVTVKSTQGRFVRDATCALLKKLVLTLISLGPQNEYCFNRYASRVYGMYELHHNVVSECFEAEADRLATLTGFLRDAVDVLLYEVEDVADNLAVCVALVNGRTDCITQFGVKYVAVAQLFASMLANTMKFYAEEFVASGERLGACVTSSQHRTLTSVTRLEQRVETCQQLQ</sequence>
<protein>
    <submittedName>
        <fullName evidence="1">Uncharacterized protein</fullName>
    </submittedName>
</protein>
<reference evidence="1" key="2">
    <citation type="submission" date="2020-05" db="UniProtKB">
        <authorList>
            <consortium name="EnsemblMetazoa"/>
        </authorList>
    </citation>
    <scope>IDENTIFICATION</scope>
    <source>
        <strain evidence="1">maculatus3</strain>
    </source>
</reference>
<evidence type="ECO:0000313" key="1">
    <source>
        <dbReference type="EnsemblMetazoa" id="AMAM009097-PA"/>
    </source>
</evidence>
<dbReference type="AlphaFoldDB" id="A0A182SLF1"/>
<dbReference type="VEuPathDB" id="VectorBase:AMAM009097"/>
<evidence type="ECO:0000313" key="2">
    <source>
        <dbReference type="Proteomes" id="UP000075901"/>
    </source>
</evidence>
<keyword evidence="2" id="KW-1185">Reference proteome</keyword>
<organism evidence="1 2">
    <name type="scientific">Anopheles maculatus</name>
    <dbReference type="NCBI Taxonomy" id="74869"/>
    <lineage>
        <taxon>Eukaryota</taxon>
        <taxon>Metazoa</taxon>
        <taxon>Ecdysozoa</taxon>
        <taxon>Arthropoda</taxon>
        <taxon>Hexapoda</taxon>
        <taxon>Insecta</taxon>
        <taxon>Pterygota</taxon>
        <taxon>Neoptera</taxon>
        <taxon>Endopterygota</taxon>
        <taxon>Diptera</taxon>
        <taxon>Nematocera</taxon>
        <taxon>Culicoidea</taxon>
        <taxon>Culicidae</taxon>
        <taxon>Anophelinae</taxon>
        <taxon>Anopheles</taxon>
        <taxon>Anopheles maculatus group</taxon>
    </lineage>
</organism>